<protein>
    <recommendedName>
        <fullName evidence="5">Mediator complex subunit 15 KIX domain-containing protein</fullName>
    </recommendedName>
</protein>
<keyword evidence="1" id="KW-0539">Nucleus</keyword>
<feature type="region of interest" description="Disordered" evidence="2">
    <location>
        <begin position="379"/>
        <end position="401"/>
    </location>
</feature>
<dbReference type="Gene3D" id="1.10.246.20">
    <property type="entry name" value="Coactivator CBP, KIX domain"/>
    <property type="match status" value="1"/>
</dbReference>
<evidence type="ECO:0008006" key="5">
    <source>
        <dbReference type="Google" id="ProtNLM"/>
    </source>
</evidence>
<comment type="caution">
    <text evidence="3">The sequence shown here is derived from an EMBL/GenBank/DDBJ whole genome shotgun (WGS) entry which is preliminary data.</text>
</comment>
<dbReference type="InterPro" id="IPR036529">
    <property type="entry name" value="KIX_dom_sf"/>
</dbReference>
<evidence type="ECO:0000313" key="4">
    <source>
        <dbReference type="Proteomes" id="UP000489600"/>
    </source>
</evidence>
<dbReference type="GO" id="GO:0003712">
    <property type="term" value="F:transcription coregulator activity"/>
    <property type="evidence" value="ECO:0007669"/>
    <property type="project" value="InterPro"/>
</dbReference>
<keyword evidence="4" id="KW-1185">Reference proteome</keyword>
<dbReference type="EMBL" id="CABITT030000002">
    <property type="protein sequence ID" value="VVA95812.1"/>
    <property type="molecule type" value="Genomic_DNA"/>
</dbReference>
<feature type="compositionally biased region" description="Gly residues" evidence="2">
    <location>
        <begin position="34"/>
        <end position="45"/>
    </location>
</feature>
<evidence type="ECO:0000313" key="3">
    <source>
        <dbReference type="EMBL" id="VVA95812.1"/>
    </source>
</evidence>
<feature type="region of interest" description="Disordered" evidence="2">
    <location>
        <begin position="1"/>
        <end position="47"/>
    </location>
</feature>
<reference evidence="3" key="1">
    <citation type="submission" date="2019-07" db="EMBL/GenBank/DDBJ databases">
        <authorList>
            <person name="Dittberner H."/>
        </authorList>
    </citation>
    <scope>NUCLEOTIDE SEQUENCE [LARGE SCALE GENOMIC DNA]</scope>
</reference>
<evidence type="ECO:0000256" key="2">
    <source>
        <dbReference type="SAM" id="MobiDB-lite"/>
    </source>
</evidence>
<feature type="compositionally biased region" description="Polar residues" evidence="2">
    <location>
        <begin position="1"/>
        <end position="20"/>
    </location>
</feature>
<gene>
    <name evidence="3" type="ORF">ANE_LOCUS6257</name>
</gene>
<sequence length="401" mass="42197">MNIQAHMSGQISGQVPNQGTMSQQNGNSQMQNLVGGGTASAGAGLGPSRVPIDNDILKLRQAMRVKIFNILQQKQPSPADDASKAKYMDVARRLEEGLFKVANTKEDYMNQSTLEPRLASLIKGRQLNNYNQRHANSSSVGTMIPTPGLQHSGGNPNLMVTSSVDATMAGSNNITNNAMNTGNLINSGGMLGGNMSNGYQSNFSLGSGGNMSSMGSQRNTGQMMPTPGFVNSNTNNNSNNAQSYLSVDSSNNSGGFSAAPMMVSQPQQQQQQLRQDIGGQNSRMVHNNGSQMGVGLRPGMQQKMSNVSNSSINGGVGMNAKGVDSGTSYANSNRNSQQAYDNLQRSGIQGEGYGTNNSDPFGSGNLYGAVTSVGTMTNTQNTNTASFQSMSRTSPSLVSNQ</sequence>
<feature type="compositionally biased region" description="Low complexity" evidence="2">
    <location>
        <begin position="21"/>
        <end position="32"/>
    </location>
</feature>
<dbReference type="OrthoDB" id="1751500at2759"/>
<dbReference type="Proteomes" id="UP000489600">
    <property type="component" value="Unassembled WGS sequence"/>
</dbReference>
<organism evidence="3 4">
    <name type="scientific">Arabis nemorensis</name>
    <dbReference type="NCBI Taxonomy" id="586526"/>
    <lineage>
        <taxon>Eukaryota</taxon>
        <taxon>Viridiplantae</taxon>
        <taxon>Streptophyta</taxon>
        <taxon>Embryophyta</taxon>
        <taxon>Tracheophyta</taxon>
        <taxon>Spermatophyta</taxon>
        <taxon>Magnoliopsida</taxon>
        <taxon>eudicotyledons</taxon>
        <taxon>Gunneridae</taxon>
        <taxon>Pentapetalae</taxon>
        <taxon>rosids</taxon>
        <taxon>malvids</taxon>
        <taxon>Brassicales</taxon>
        <taxon>Brassicaceae</taxon>
        <taxon>Arabideae</taxon>
        <taxon>Arabis</taxon>
    </lineage>
</organism>
<dbReference type="GO" id="GO:0006355">
    <property type="term" value="P:regulation of DNA-templated transcription"/>
    <property type="evidence" value="ECO:0007669"/>
    <property type="project" value="InterPro"/>
</dbReference>
<name>A0A565B2C9_9BRAS</name>
<accession>A0A565B2C9</accession>
<proteinExistence type="predicted"/>
<dbReference type="AlphaFoldDB" id="A0A565B2C9"/>
<evidence type="ECO:0000256" key="1">
    <source>
        <dbReference type="ARBA" id="ARBA00023242"/>
    </source>
</evidence>